<dbReference type="InterPro" id="IPR050600">
    <property type="entry name" value="SETD3_SETD6_MTase"/>
</dbReference>
<sequence length="451" mass="49564">MIRLLLLTYGVCAQFESGVPAPYHGNYQYAAQDQQGGSLDYGISPYQGGGLDYGTSPQGASPYQGGGLNYGTSPQGPGVNQGTFVHEAPYQGGEFNVGSHLRGASDGTFEQGAPTDLPQTLQALVQEHWKKVAASILGSSMVFGIFVYLYNKHCRKRGTFVATSEDGSKEFLRVSGDDTTLYYKSSEVGLLNRKNNFIEKVWIASLKKQSCPGQEPDEVHVQKSDVEVVQGRQGRQEKRKRLLPPEKVNLEDLRPISAGAVAFLWHDHYYEEVGGVLKGRSAAEAPQIQNRMKTNVHWPPKRFHNYLQRMPRLEAQVSSRLKRLTETAKKKRIDPDRLLWAFDLVSTRAVGAEINACALIPGVDLANHSPRPNADLSVAGSPGHRTGRATVLHGKVWEHGSAGLVAARDLKAGEAVRISYGKYPNQRFLLDYGFSLGDDNPLGDEEKEDLA</sequence>
<dbReference type="InterPro" id="IPR046341">
    <property type="entry name" value="SET_dom_sf"/>
</dbReference>
<evidence type="ECO:0000313" key="1">
    <source>
        <dbReference type="EMBL" id="CAK8995333.1"/>
    </source>
</evidence>
<gene>
    <name evidence="1" type="ORF">SCF082_LOCUS4312</name>
</gene>
<dbReference type="EMBL" id="CAXAMM010002225">
    <property type="protein sequence ID" value="CAK8995333.1"/>
    <property type="molecule type" value="Genomic_DNA"/>
</dbReference>
<reference evidence="1 2" key="1">
    <citation type="submission" date="2024-02" db="EMBL/GenBank/DDBJ databases">
        <authorList>
            <person name="Chen Y."/>
            <person name="Shah S."/>
            <person name="Dougan E. K."/>
            <person name="Thang M."/>
            <person name="Chan C."/>
        </authorList>
    </citation>
    <scope>NUCLEOTIDE SEQUENCE [LARGE SCALE GENOMIC DNA]</scope>
</reference>
<dbReference type="Gene3D" id="3.90.1410.10">
    <property type="entry name" value="set domain protein methyltransferase, domain 1"/>
    <property type="match status" value="1"/>
</dbReference>
<dbReference type="PANTHER" id="PTHR13271">
    <property type="entry name" value="UNCHARACTERIZED PUTATIVE METHYLTRANSFERASE"/>
    <property type="match status" value="1"/>
</dbReference>
<proteinExistence type="predicted"/>
<dbReference type="SUPFAM" id="SSF82199">
    <property type="entry name" value="SET domain"/>
    <property type="match status" value="1"/>
</dbReference>
<organism evidence="1 2">
    <name type="scientific">Durusdinium trenchii</name>
    <dbReference type="NCBI Taxonomy" id="1381693"/>
    <lineage>
        <taxon>Eukaryota</taxon>
        <taxon>Sar</taxon>
        <taxon>Alveolata</taxon>
        <taxon>Dinophyceae</taxon>
        <taxon>Suessiales</taxon>
        <taxon>Symbiodiniaceae</taxon>
        <taxon>Durusdinium</taxon>
    </lineage>
</organism>
<keyword evidence="2" id="KW-1185">Reference proteome</keyword>
<comment type="caution">
    <text evidence="1">The sequence shown here is derived from an EMBL/GenBank/DDBJ whole genome shotgun (WGS) entry which is preliminary data.</text>
</comment>
<dbReference type="CDD" id="cd10527">
    <property type="entry name" value="SET_LSMT"/>
    <property type="match status" value="1"/>
</dbReference>
<protein>
    <submittedName>
        <fullName evidence="1">SET domain-containing protein 4</fullName>
    </submittedName>
</protein>
<evidence type="ECO:0000313" key="2">
    <source>
        <dbReference type="Proteomes" id="UP001642464"/>
    </source>
</evidence>
<name>A0ABP0HZI5_9DINO</name>
<accession>A0ABP0HZI5</accession>
<dbReference type="Proteomes" id="UP001642464">
    <property type="component" value="Unassembled WGS sequence"/>
</dbReference>